<keyword evidence="4" id="KW-1185">Reference proteome</keyword>
<dbReference type="eggNOG" id="COG1073">
    <property type="taxonomic scope" value="Bacteria"/>
</dbReference>
<dbReference type="InterPro" id="IPR053145">
    <property type="entry name" value="AB_hydrolase_Est10"/>
</dbReference>
<dbReference type="InterPro" id="IPR000073">
    <property type="entry name" value="AB_hydrolase_1"/>
</dbReference>
<evidence type="ECO:0000313" key="3">
    <source>
        <dbReference type="EMBL" id="EKE74298.1"/>
    </source>
</evidence>
<gene>
    <name evidence="3" type="ORF">B30_01190</name>
</gene>
<dbReference type="AlphaFoldDB" id="K2JGK9"/>
<feature type="chain" id="PRO_5003859257" description="AB hydrolase-1 domain-containing protein" evidence="1">
    <location>
        <begin position="23"/>
        <end position="291"/>
    </location>
</feature>
<keyword evidence="1" id="KW-0732">Signal</keyword>
<dbReference type="Pfam" id="PF00561">
    <property type="entry name" value="Abhydrolase_1"/>
    <property type="match status" value="1"/>
</dbReference>
<dbReference type="STRING" id="1208323.B30_01190"/>
<evidence type="ECO:0000313" key="4">
    <source>
        <dbReference type="Proteomes" id="UP000006762"/>
    </source>
</evidence>
<dbReference type="InterPro" id="IPR029058">
    <property type="entry name" value="AB_hydrolase_fold"/>
</dbReference>
<dbReference type="EMBL" id="AMRK01000001">
    <property type="protein sequence ID" value="EKE74298.1"/>
    <property type="molecule type" value="Genomic_DNA"/>
</dbReference>
<feature type="domain" description="AB hydrolase-1" evidence="2">
    <location>
        <begin position="50"/>
        <end position="154"/>
    </location>
</feature>
<dbReference type="PANTHER" id="PTHR43265">
    <property type="entry name" value="ESTERASE ESTD"/>
    <property type="match status" value="1"/>
</dbReference>
<dbReference type="OrthoDB" id="9806163at2"/>
<protein>
    <recommendedName>
        <fullName evidence="2">AB hydrolase-1 domain-containing protein</fullName>
    </recommendedName>
</protein>
<dbReference type="PATRIC" id="fig|1208323.3.peg.248"/>
<dbReference type="PANTHER" id="PTHR43265:SF1">
    <property type="entry name" value="ESTERASE ESTD"/>
    <property type="match status" value="1"/>
</dbReference>
<dbReference type="Gene3D" id="3.40.50.1820">
    <property type="entry name" value="alpha/beta hydrolase"/>
    <property type="match status" value="1"/>
</dbReference>
<name>K2JGK9_9RHOB</name>
<sequence>MTRLLPALTSSALCLLATSAFATETLVTVPSDGGKVVATLNDADGASDTPVILLFHGFTGSRDELPVAGTDEGVFSRSARVLAEAGYPSLRIDFLGSGASTDKTWEETTFSGQIADGLAAVAWLNAKFPDRPQVILGWSQGGLVASHVAEKSDPEGLILWAPVADPLPTYSGLLGTDAVVAAIASEDPTETFTFTLPWGATTSLNAPFFDELVTTDPVAAVAGYDGPLLLMVGANDTIVGPQPQMGERYANCHPGETVMKIYPMDHSFNVFTDASTLDQMLAETVTWLGEM</sequence>
<organism evidence="3 4">
    <name type="scientific">Celeribacter baekdonensis B30</name>
    <dbReference type="NCBI Taxonomy" id="1208323"/>
    <lineage>
        <taxon>Bacteria</taxon>
        <taxon>Pseudomonadati</taxon>
        <taxon>Pseudomonadota</taxon>
        <taxon>Alphaproteobacteria</taxon>
        <taxon>Rhodobacterales</taxon>
        <taxon>Roseobacteraceae</taxon>
        <taxon>Celeribacter</taxon>
    </lineage>
</organism>
<feature type="signal peptide" evidence="1">
    <location>
        <begin position="1"/>
        <end position="22"/>
    </location>
</feature>
<dbReference type="RefSeq" id="WP_009570144.1">
    <property type="nucleotide sequence ID" value="NZ_AMRK01000001.1"/>
</dbReference>
<dbReference type="GO" id="GO:0052689">
    <property type="term" value="F:carboxylic ester hydrolase activity"/>
    <property type="evidence" value="ECO:0007669"/>
    <property type="project" value="TreeGrafter"/>
</dbReference>
<evidence type="ECO:0000256" key="1">
    <source>
        <dbReference type="SAM" id="SignalP"/>
    </source>
</evidence>
<reference evidence="3 4" key="1">
    <citation type="submission" date="2012-09" db="EMBL/GenBank/DDBJ databases">
        <title>Celeribacter baekdonensis B30 Genome Sequencing.</title>
        <authorList>
            <person name="Wang W."/>
        </authorList>
    </citation>
    <scope>NUCLEOTIDE SEQUENCE [LARGE SCALE GENOMIC DNA]</scope>
    <source>
        <strain evidence="3 4">B30</strain>
    </source>
</reference>
<dbReference type="SUPFAM" id="SSF53474">
    <property type="entry name" value="alpha/beta-Hydrolases"/>
    <property type="match status" value="1"/>
</dbReference>
<evidence type="ECO:0000259" key="2">
    <source>
        <dbReference type="Pfam" id="PF00561"/>
    </source>
</evidence>
<dbReference type="Proteomes" id="UP000006762">
    <property type="component" value="Unassembled WGS sequence"/>
</dbReference>
<comment type="caution">
    <text evidence="3">The sequence shown here is derived from an EMBL/GenBank/DDBJ whole genome shotgun (WGS) entry which is preliminary data.</text>
</comment>
<proteinExistence type="predicted"/>
<accession>K2JGK9</accession>